<evidence type="ECO:0000256" key="1">
    <source>
        <dbReference type="ARBA" id="ARBA00022574"/>
    </source>
</evidence>
<feature type="region of interest" description="Disordered" evidence="3">
    <location>
        <begin position="337"/>
        <end position="369"/>
    </location>
</feature>
<keyword evidence="1" id="KW-0853">WD repeat</keyword>
<dbReference type="InterPro" id="IPR011047">
    <property type="entry name" value="Quinoprotein_ADH-like_sf"/>
</dbReference>
<feature type="compositionally biased region" description="Basic and acidic residues" evidence="3">
    <location>
        <begin position="215"/>
        <end position="234"/>
    </location>
</feature>
<reference evidence="4" key="1">
    <citation type="submission" date="2014-11" db="EMBL/GenBank/DDBJ databases">
        <authorList>
            <person name="Otto D Thomas"/>
            <person name="Naeem Raeece"/>
        </authorList>
    </citation>
    <scope>NUCLEOTIDE SEQUENCE</scope>
</reference>
<dbReference type="InterPro" id="IPR050349">
    <property type="entry name" value="WD_LIS1/nudF_dynein_reg"/>
</dbReference>
<evidence type="ECO:0000256" key="3">
    <source>
        <dbReference type="SAM" id="MobiDB-lite"/>
    </source>
</evidence>
<name>A0A0G4GEB1_9ALVE</name>
<evidence type="ECO:0008006" key="5">
    <source>
        <dbReference type="Google" id="ProtNLM"/>
    </source>
</evidence>
<dbReference type="VEuPathDB" id="CryptoDB:Cvel_4585"/>
<evidence type="ECO:0000256" key="2">
    <source>
        <dbReference type="ARBA" id="ARBA00022737"/>
    </source>
</evidence>
<feature type="compositionally biased region" description="Basic and acidic residues" evidence="3">
    <location>
        <begin position="294"/>
        <end position="315"/>
    </location>
</feature>
<dbReference type="EMBL" id="CDMZ01001126">
    <property type="protein sequence ID" value="CEM27702.1"/>
    <property type="molecule type" value="Genomic_DNA"/>
</dbReference>
<dbReference type="Gene3D" id="2.130.10.10">
    <property type="entry name" value="YVTN repeat-like/Quinoprotein amine dehydrogenase"/>
    <property type="match status" value="1"/>
</dbReference>
<organism evidence="4">
    <name type="scientific">Chromera velia CCMP2878</name>
    <dbReference type="NCBI Taxonomy" id="1169474"/>
    <lineage>
        <taxon>Eukaryota</taxon>
        <taxon>Sar</taxon>
        <taxon>Alveolata</taxon>
        <taxon>Colpodellida</taxon>
        <taxon>Chromeraceae</taxon>
        <taxon>Chromera</taxon>
    </lineage>
</organism>
<dbReference type="InterPro" id="IPR015943">
    <property type="entry name" value="WD40/YVTN_repeat-like_dom_sf"/>
</dbReference>
<feature type="region of interest" description="Disordered" evidence="3">
    <location>
        <begin position="1129"/>
        <end position="1151"/>
    </location>
</feature>
<evidence type="ECO:0000313" key="4">
    <source>
        <dbReference type="EMBL" id="CEM27702.1"/>
    </source>
</evidence>
<protein>
    <recommendedName>
        <fullName evidence="5">WD domain, G-beta repeat-containing protein</fullName>
    </recommendedName>
</protein>
<keyword evidence="2" id="KW-0677">Repeat</keyword>
<dbReference type="PANTHER" id="PTHR44129">
    <property type="entry name" value="WD REPEAT-CONTAINING PROTEIN POP1"/>
    <property type="match status" value="1"/>
</dbReference>
<feature type="compositionally biased region" description="Basic and acidic residues" evidence="3">
    <location>
        <begin position="275"/>
        <end position="286"/>
    </location>
</feature>
<sequence length="1419" mass="152916">MKIEAVALQQLSFATAHYGVSSGRFNTVLPISPDEAFTVLGVKILKWKVHHGRRDCGGDGNGVVPVSSVSLKNVLRIWAHDKVWMSTAALEPEEGKRLAFIHCKKDTSGWTGEHPVGSVGFISDIGALVDHGVHASGGGEDKDEISLLSVDRVQRETEGSSACQWVWHCAFGEEKNADVHIYREVDVEEEGGAGEGFCCSLNTERGGDEAQAETEGEKAFELSTRPPRDAKREKGEKYRELRCTVYRAPFSFHVIPRFCFFCSVGPHADSSAATERFEAQTERKNAPPDSASLGEKREDSTEDVSETRTREQPPRSILHDRTHLVVVVSVAERVERGSPLSSDAYERHGATETRMNEGPDRGQEGDCDREAEPLPEGSAVGGVFVQICLKVRSVVVHLPAPPPSPGVSTRPPAKTSLVAAALQGRLLLLTTSSRSVFLLDAIKLSMLSVAHRISSTLIKSMNFFPIQKKAVFKGKANDISRAGDDIRISEKEEKEGEEGEEAVRFVGQCGTGVFGVWEARKRKKRDSSSSCRVTMRKDKRGGNFPFPPECNSSSGSWVITRLTGEINSGGVLHHAAFVGVSPDGSAVWASDESGSIVRFLLEEGEGMKSLRDLDKASSASGPVNERRDGKVNLVGSFENDLAEKAEVMLQQQEKEIGPSSRGESEPSCTFFQKSDSRQSKGGCILSKDEDCLLPQSDGKDGLRSRHPPIRVRVKENLTACLALHSVTGCGAALSPSGRLAASGDFSGNVFFWNVPFPFVSDFESVKRGGRRGQRLQKAPALLIASTAGSGRETGKDGQEETSIPGEAGENVGLAIPQKASAVESSGKEQVNFECLADLPVARSALTAVETQMVECSETRLTQTEGAADVSAVDEWVSMEVRCVCFLSERAVVVGTLGGGVFVLVLVGEDGDGTDGQMEVKRIRLRHVERSLAGINGGLSAITCVRYPPSLFPLESQECEERGGRVVKEVEKGSLVIATGGGRLGLFDVLLESSASSAERGGKDPFVQVTATWVRTVHEAQGQARPRDNGLSAASAEPLSLGTPFFEEALREENVCEERGRARQGHLRKKIEEEQEEKEEREILWVGEGALTAEDGEAESSGSWDERFGSLGLYCEIWSASWGPRVKLSSSPSESLKSPFSGHTVTGKKGARRHERRLIATGGEDQAVRIVESSGGAPVAVLRGHTMAVTAVDWHPLPILDSDLSVSLSCDGAEAAAKSVKRGGRDSSAGGREREGGVPWGSSVDLLYPSSSVLISAADDKTLRVYRIDSGTGGVGGKLREGEEEQEAQPFDFKCTLCCILNSYELPGGHTLTYASLRIPQERGASVEIFAATLHGFLLRWRLPVEALMKSMGEGEKKQRREKGDGGAFEVTEEEKEEQVTVEVEAGCSKLCAASVEGLSVGQHTGFIVAADCSLTFFHL</sequence>
<dbReference type="SUPFAM" id="SSF50998">
    <property type="entry name" value="Quinoprotein alcohol dehydrogenase-like"/>
    <property type="match status" value="1"/>
</dbReference>
<feature type="compositionally biased region" description="Basic and acidic residues" evidence="3">
    <location>
        <begin position="344"/>
        <end position="369"/>
    </location>
</feature>
<feature type="region of interest" description="Disordered" evidence="3">
    <location>
        <begin position="652"/>
        <end position="681"/>
    </location>
</feature>
<gene>
    <name evidence="4" type="ORF">Cvel_4585</name>
</gene>
<accession>A0A0G4GEB1</accession>
<dbReference type="SMART" id="SM00320">
    <property type="entry name" value="WD40"/>
    <property type="match status" value="3"/>
</dbReference>
<feature type="region of interest" description="Disordered" evidence="3">
    <location>
        <begin position="204"/>
        <end position="234"/>
    </location>
</feature>
<feature type="compositionally biased region" description="Low complexity" evidence="3">
    <location>
        <begin position="1129"/>
        <end position="1140"/>
    </location>
</feature>
<dbReference type="InterPro" id="IPR001680">
    <property type="entry name" value="WD40_rpt"/>
</dbReference>
<feature type="region of interest" description="Disordered" evidence="3">
    <location>
        <begin position="273"/>
        <end position="315"/>
    </location>
</feature>
<feature type="region of interest" description="Disordered" evidence="3">
    <location>
        <begin position="786"/>
        <end position="808"/>
    </location>
</feature>
<proteinExistence type="predicted"/>